<sequence length="87" mass="9837">NDQIGLCWHRNPGASPYQTLKGLKDYWEKPEAVSDPWKAPNGIYWICGEKAYSELPHKWRATCTLGIIRPSVFLLPRSESNVLGAPL</sequence>
<evidence type="ECO:0000313" key="1">
    <source>
        <dbReference type="EMBL" id="NXH32787.1"/>
    </source>
</evidence>
<feature type="non-terminal residue" evidence="1">
    <location>
        <position position="1"/>
    </location>
</feature>
<dbReference type="EMBL" id="VWZQ01009332">
    <property type="protein sequence ID" value="NXH32787.1"/>
    <property type="molecule type" value="Genomic_DNA"/>
</dbReference>
<dbReference type="Proteomes" id="UP000534930">
    <property type="component" value="Unassembled WGS sequence"/>
</dbReference>
<proteinExistence type="predicted"/>
<gene>
    <name evidence="1" type="primary">Erv31_3</name>
    <name evidence="1" type="ORF">MYIHEB_R15665</name>
</gene>
<accession>A0A7K9J391</accession>
<protein>
    <submittedName>
        <fullName evidence="1">ENR1 protein</fullName>
    </submittedName>
</protein>
<dbReference type="AlphaFoldDB" id="A0A7K9J391"/>
<reference evidence="1 2" key="1">
    <citation type="submission" date="2019-09" db="EMBL/GenBank/DDBJ databases">
        <title>Bird 10,000 Genomes (B10K) Project - Family phase.</title>
        <authorList>
            <person name="Zhang G."/>
        </authorList>
    </citation>
    <scope>NUCLEOTIDE SEQUENCE [LARGE SCALE GENOMIC DNA]</scope>
    <source>
        <strain evidence="1">B10K-DU-001-33</strain>
        <tissue evidence="1">Muscle</tissue>
    </source>
</reference>
<evidence type="ECO:0000313" key="2">
    <source>
        <dbReference type="Proteomes" id="UP000534930"/>
    </source>
</evidence>
<comment type="caution">
    <text evidence="1">The sequence shown here is derived from an EMBL/GenBank/DDBJ whole genome shotgun (WGS) entry which is preliminary data.</text>
</comment>
<keyword evidence="2" id="KW-1185">Reference proteome</keyword>
<feature type="non-terminal residue" evidence="1">
    <location>
        <position position="87"/>
    </location>
</feature>
<organism evidence="1 2">
    <name type="scientific">Myiagra hebetior</name>
    <dbReference type="NCBI Taxonomy" id="381031"/>
    <lineage>
        <taxon>Eukaryota</taxon>
        <taxon>Metazoa</taxon>
        <taxon>Chordata</taxon>
        <taxon>Craniata</taxon>
        <taxon>Vertebrata</taxon>
        <taxon>Euteleostomi</taxon>
        <taxon>Archelosauria</taxon>
        <taxon>Archosauria</taxon>
        <taxon>Dinosauria</taxon>
        <taxon>Saurischia</taxon>
        <taxon>Theropoda</taxon>
        <taxon>Coelurosauria</taxon>
        <taxon>Aves</taxon>
        <taxon>Neognathae</taxon>
        <taxon>Neoaves</taxon>
        <taxon>Telluraves</taxon>
        <taxon>Australaves</taxon>
        <taxon>Passeriformes</taxon>
        <taxon>Corvoidea</taxon>
        <taxon>Monarchidae</taxon>
        <taxon>Myiagra</taxon>
    </lineage>
</organism>
<name>A0A7K9J391_9CORV</name>